<dbReference type="PANTHER" id="PTHR13416:SF2">
    <property type="entry name" value="TRANSMEMBRANE PROTEIN 43"/>
    <property type="match status" value="1"/>
</dbReference>
<accession>A0AAD3DCN1</accession>
<dbReference type="InterPro" id="IPR012430">
    <property type="entry name" value="TMEM43_fam"/>
</dbReference>
<evidence type="ECO:0000256" key="5">
    <source>
        <dbReference type="ARBA" id="ARBA00022692"/>
    </source>
</evidence>
<dbReference type="GO" id="GO:0005789">
    <property type="term" value="C:endoplasmic reticulum membrane"/>
    <property type="evidence" value="ECO:0007669"/>
    <property type="project" value="UniProtKB-SubCell"/>
</dbReference>
<dbReference type="EMBL" id="BLLK01000069">
    <property type="protein sequence ID" value="GFH60535.1"/>
    <property type="molecule type" value="Genomic_DNA"/>
</dbReference>
<evidence type="ECO:0000256" key="6">
    <source>
        <dbReference type="ARBA" id="ARBA00022824"/>
    </source>
</evidence>
<organism evidence="11 12">
    <name type="scientific">Chaetoceros tenuissimus</name>
    <dbReference type="NCBI Taxonomy" id="426638"/>
    <lineage>
        <taxon>Eukaryota</taxon>
        <taxon>Sar</taxon>
        <taxon>Stramenopiles</taxon>
        <taxon>Ochrophyta</taxon>
        <taxon>Bacillariophyta</taxon>
        <taxon>Coscinodiscophyceae</taxon>
        <taxon>Chaetocerotophycidae</taxon>
        <taxon>Chaetocerotales</taxon>
        <taxon>Chaetocerotaceae</taxon>
        <taxon>Chaetoceros</taxon>
    </lineage>
</organism>
<evidence type="ECO:0000256" key="7">
    <source>
        <dbReference type="ARBA" id="ARBA00022989"/>
    </source>
</evidence>
<feature type="transmembrane region" description="Helical" evidence="10">
    <location>
        <begin position="322"/>
        <end position="343"/>
    </location>
</feature>
<evidence type="ECO:0000256" key="8">
    <source>
        <dbReference type="ARBA" id="ARBA00023136"/>
    </source>
</evidence>
<evidence type="ECO:0000256" key="9">
    <source>
        <dbReference type="ARBA" id="ARBA00023242"/>
    </source>
</evidence>
<protein>
    <submittedName>
        <fullName evidence="11">Uncharacterized protein</fullName>
    </submittedName>
</protein>
<dbReference type="Proteomes" id="UP001054902">
    <property type="component" value="Unassembled WGS sequence"/>
</dbReference>
<dbReference type="AlphaFoldDB" id="A0AAD3DCN1"/>
<dbReference type="GO" id="GO:0071763">
    <property type="term" value="P:nuclear membrane organization"/>
    <property type="evidence" value="ECO:0007669"/>
    <property type="project" value="TreeGrafter"/>
</dbReference>
<keyword evidence="9" id="KW-0539">Nucleus</keyword>
<keyword evidence="7 10" id="KW-1133">Transmembrane helix</keyword>
<sequence>MSDVEEQYDGGYDGGGYDGGNEYGNEYGNEFTETEHEGYFSSLGNSFAGVCFGLVMFIGAFPLLWWNEGRAVDFYQAVQEGRDNLVTVRSTSIDPFNEGKLVYLTGEARPTENLTDPDFGVDVFLKTKLERSISSYQWYENKRTEKKKTSTGGTTTTTTYSYNKRWVDYYVDSSQFRKNNGYDNPPWPFQDETFLSDVTVGAFDLPQDMVDSFPMDSTSDITFDVNEIPAATKTAYPNPAQTYGNDGFYFGTTSNAQVGHTIVKFKAASGGTVSVIAQQSGSTFVPWEATSGASISRIEFGIVSSDTMFENALAESKLLTKILRFVGALIMIIGIATILNPLAVASDIIPCVGECVGAAIGIVSFLLGGFLSLLVIGIAWVANRPVFLGVGVAGAAVIGYLIYVGVQKKRTRSREMKFNQEAPKDLELERD</sequence>
<dbReference type="PANTHER" id="PTHR13416">
    <property type="match status" value="1"/>
</dbReference>
<proteinExistence type="inferred from homology"/>
<evidence type="ECO:0000256" key="3">
    <source>
        <dbReference type="ARBA" id="ARBA00004586"/>
    </source>
</evidence>
<evidence type="ECO:0000313" key="12">
    <source>
        <dbReference type="Proteomes" id="UP001054902"/>
    </source>
</evidence>
<reference evidence="11 12" key="1">
    <citation type="journal article" date="2021" name="Sci. Rep.">
        <title>The genome of the diatom Chaetoceros tenuissimus carries an ancient integrated fragment of an extant virus.</title>
        <authorList>
            <person name="Hongo Y."/>
            <person name="Kimura K."/>
            <person name="Takaki Y."/>
            <person name="Yoshida Y."/>
            <person name="Baba S."/>
            <person name="Kobayashi G."/>
            <person name="Nagasaki K."/>
            <person name="Hano T."/>
            <person name="Tomaru Y."/>
        </authorList>
    </citation>
    <scope>NUCLEOTIDE SEQUENCE [LARGE SCALE GENOMIC DNA]</scope>
    <source>
        <strain evidence="11 12">NIES-3715</strain>
    </source>
</reference>
<feature type="transmembrane region" description="Helical" evidence="10">
    <location>
        <begin position="355"/>
        <end position="380"/>
    </location>
</feature>
<keyword evidence="5 10" id="KW-0812">Transmembrane</keyword>
<evidence type="ECO:0000256" key="1">
    <source>
        <dbReference type="ARBA" id="ARBA00004127"/>
    </source>
</evidence>
<evidence type="ECO:0000256" key="2">
    <source>
        <dbReference type="ARBA" id="ARBA00004259"/>
    </source>
</evidence>
<dbReference type="Pfam" id="PF07787">
    <property type="entry name" value="TMEM43"/>
    <property type="match status" value="1"/>
</dbReference>
<dbReference type="GO" id="GO:0005637">
    <property type="term" value="C:nuclear inner membrane"/>
    <property type="evidence" value="ECO:0007669"/>
    <property type="project" value="TreeGrafter"/>
</dbReference>
<feature type="transmembrane region" description="Helical" evidence="10">
    <location>
        <begin position="386"/>
        <end position="406"/>
    </location>
</feature>
<evidence type="ECO:0000256" key="10">
    <source>
        <dbReference type="SAM" id="Phobius"/>
    </source>
</evidence>
<comment type="subcellular location">
    <subcellularLocation>
        <location evidence="1">Endomembrane system</location>
        <topology evidence="1">Multi-pass membrane protein</topology>
    </subcellularLocation>
    <subcellularLocation>
        <location evidence="3">Endoplasmic reticulum membrane</location>
    </subcellularLocation>
    <subcellularLocation>
        <location evidence="2">Nucleus envelope</location>
    </subcellularLocation>
</comment>
<comment type="similarity">
    <text evidence="4">Belongs to the TMEM43 family.</text>
</comment>
<keyword evidence="12" id="KW-1185">Reference proteome</keyword>
<evidence type="ECO:0000256" key="4">
    <source>
        <dbReference type="ARBA" id="ARBA00006627"/>
    </source>
</evidence>
<gene>
    <name evidence="11" type="ORF">CTEN210_17011</name>
</gene>
<keyword evidence="8 10" id="KW-0472">Membrane</keyword>
<comment type="caution">
    <text evidence="11">The sequence shown here is derived from an EMBL/GenBank/DDBJ whole genome shotgun (WGS) entry which is preliminary data.</text>
</comment>
<evidence type="ECO:0000313" key="11">
    <source>
        <dbReference type="EMBL" id="GFH60535.1"/>
    </source>
</evidence>
<dbReference type="GO" id="GO:0006629">
    <property type="term" value="P:lipid metabolic process"/>
    <property type="evidence" value="ECO:0007669"/>
    <property type="project" value="TreeGrafter"/>
</dbReference>
<keyword evidence="6" id="KW-0256">Endoplasmic reticulum</keyword>
<feature type="transmembrane region" description="Helical" evidence="10">
    <location>
        <begin position="47"/>
        <end position="66"/>
    </location>
</feature>
<name>A0AAD3DCN1_9STRA</name>